<keyword evidence="4" id="KW-0720">Serine protease</keyword>
<keyword evidence="3" id="KW-0378">Hydrolase</keyword>
<dbReference type="Pfam" id="PF13180">
    <property type="entry name" value="PDZ_2"/>
    <property type="match status" value="1"/>
</dbReference>
<name>H6LA07_SAPGL</name>
<evidence type="ECO:0000313" key="6">
    <source>
        <dbReference type="EMBL" id="AFC24370.1"/>
    </source>
</evidence>
<evidence type="ECO:0000313" key="7">
    <source>
        <dbReference type="Proteomes" id="UP000007519"/>
    </source>
</evidence>
<protein>
    <submittedName>
        <fullName evidence="6">Protease Do</fullName>
    </submittedName>
</protein>
<comment type="similarity">
    <text evidence="1">Belongs to the peptidase S1C family.</text>
</comment>
<dbReference type="PROSITE" id="PS50106">
    <property type="entry name" value="PDZ"/>
    <property type="match status" value="1"/>
</dbReference>
<dbReference type="Gene3D" id="2.30.42.10">
    <property type="match status" value="1"/>
</dbReference>
<dbReference type="PANTHER" id="PTHR22939">
    <property type="entry name" value="SERINE PROTEASE FAMILY S1C HTRA-RELATED"/>
    <property type="match status" value="1"/>
</dbReference>
<evidence type="ECO:0000256" key="1">
    <source>
        <dbReference type="ARBA" id="ARBA00010541"/>
    </source>
</evidence>
<evidence type="ECO:0000256" key="4">
    <source>
        <dbReference type="ARBA" id="ARBA00022825"/>
    </source>
</evidence>
<dbReference type="PANTHER" id="PTHR22939:SF129">
    <property type="entry name" value="SERINE PROTEASE HTRA2, MITOCHONDRIAL"/>
    <property type="match status" value="1"/>
</dbReference>
<dbReference type="EMBL" id="CP002831">
    <property type="protein sequence ID" value="AFC24370.1"/>
    <property type="molecule type" value="Genomic_DNA"/>
</dbReference>
<accession>H6LA07</accession>
<dbReference type="Gene3D" id="2.40.10.120">
    <property type="match status" value="1"/>
</dbReference>
<dbReference type="FunFam" id="2.40.10.10:FF:000001">
    <property type="entry name" value="Periplasmic serine protease DegS"/>
    <property type="match status" value="1"/>
</dbReference>
<dbReference type="PRINTS" id="PR00834">
    <property type="entry name" value="PROTEASES2C"/>
</dbReference>
<dbReference type="SMART" id="SM00228">
    <property type="entry name" value="PDZ"/>
    <property type="match status" value="1"/>
</dbReference>
<dbReference type="InterPro" id="IPR001940">
    <property type="entry name" value="Peptidase_S1C"/>
</dbReference>
<evidence type="ECO:0000256" key="3">
    <source>
        <dbReference type="ARBA" id="ARBA00022801"/>
    </source>
</evidence>
<dbReference type="InterPro" id="IPR001478">
    <property type="entry name" value="PDZ"/>
</dbReference>
<dbReference type="STRING" id="984262.SGRA_1635"/>
<dbReference type="Proteomes" id="UP000007519">
    <property type="component" value="Chromosome"/>
</dbReference>
<keyword evidence="2 6" id="KW-0645">Protease</keyword>
<keyword evidence="7" id="KW-1185">Reference proteome</keyword>
<evidence type="ECO:0000256" key="2">
    <source>
        <dbReference type="ARBA" id="ARBA00022670"/>
    </source>
</evidence>
<dbReference type="KEGG" id="sgn:SGRA_1635"/>
<gene>
    <name evidence="6" type="ordered locus">SGRA_1635</name>
</gene>
<dbReference type="SUPFAM" id="SSF50494">
    <property type="entry name" value="Trypsin-like serine proteases"/>
    <property type="match status" value="1"/>
</dbReference>
<dbReference type="GO" id="GO:0006508">
    <property type="term" value="P:proteolysis"/>
    <property type="evidence" value="ECO:0007669"/>
    <property type="project" value="UniProtKB-KW"/>
</dbReference>
<organism evidence="6 7">
    <name type="scientific">Saprospira grandis (strain Lewin)</name>
    <dbReference type="NCBI Taxonomy" id="984262"/>
    <lineage>
        <taxon>Bacteria</taxon>
        <taxon>Pseudomonadati</taxon>
        <taxon>Bacteroidota</taxon>
        <taxon>Saprospiria</taxon>
        <taxon>Saprospirales</taxon>
        <taxon>Saprospiraceae</taxon>
        <taxon>Saprospira</taxon>
    </lineage>
</organism>
<dbReference type="eggNOG" id="COG0265">
    <property type="taxonomic scope" value="Bacteria"/>
</dbReference>
<sequence length="402" mass="43116">MKKIEKREKQLAMKPNLSHLFSGLAGGLLVLGASYLLPAKSSVQAVEIKTETVAQLPKESPKEQLPKAQEELGQLAHNMGGARAPIDFSAAAEKVMPAVVNVTSISRFKPRSRREEVYMELFGRPRDNQSTGSGVIIGKQGYIVTNNHVIEGATEIEVTLYDKRKYKAELVGTDPSTDLAVLKIKAPNLPSVELSNSDETKIGEWVLAVGNPFDLNFTVTAGIVSAKGRNINILGNRKASIESFIQTDAAVNPGNSGGALVNAEGKLVGINTAIATPTGTYAGYSFAVPINLVKKVVGDLMEYGEVHRAYLGVMIMDVDSDFAKQEGLFVSQGVFVSELIDGGAAKDAGIKKGDVIVGIDGQNVRSVNELQEKVGSRDPGDTVRVKVKRGKKELVLNMKLKE</sequence>
<dbReference type="AlphaFoldDB" id="H6LA07"/>
<dbReference type="InterPro" id="IPR036034">
    <property type="entry name" value="PDZ_sf"/>
</dbReference>
<dbReference type="SUPFAM" id="SSF50156">
    <property type="entry name" value="PDZ domain-like"/>
    <property type="match status" value="1"/>
</dbReference>
<dbReference type="HOGENOM" id="CLU_020120_1_2_10"/>
<reference evidence="6 7" key="1">
    <citation type="journal article" date="2012" name="Stand. Genomic Sci.">
        <title>Complete genome sequencing and analysis of Saprospira grandis str. Lewin, a predatory marine bacterium.</title>
        <authorList>
            <person name="Saw J.H."/>
            <person name="Yuryev A."/>
            <person name="Kanbe M."/>
            <person name="Hou S."/>
            <person name="Young A.G."/>
            <person name="Aizawa S."/>
            <person name="Alam M."/>
        </authorList>
    </citation>
    <scope>NUCLEOTIDE SEQUENCE [LARGE SCALE GENOMIC DNA]</scope>
    <source>
        <strain evidence="6 7">Lewin</strain>
    </source>
</reference>
<feature type="domain" description="PDZ" evidence="5">
    <location>
        <begin position="289"/>
        <end position="391"/>
    </location>
</feature>
<dbReference type="InterPro" id="IPR009003">
    <property type="entry name" value="Peptidase_S1_PA"/>
</dbReference>
<proteinExistence type="inferred from homology"/>
<dbReference type="GO" id="GO:0004252">
    <property type="term" value="F:serine-type endopeptidase activity"/>
    <property type="evidence" value="ECO:0007669"/>
    <property type="project" value="InterPro"/>
</dbReference>
<evidence type="ECO:0000259" key="5">
    <source>
        <dbReference type="PROSITE" id="PS50106"/>
    </source>
</evidence>
<dbReference type="Pfam" id="PF13365">
    <property type="entry name" value="Trypsin_2"/>
    <property type="match status" value="1"/>
</dbReference>